<dbReference type="EMBL" id="CP072943">
    <property type="protein sequence ID" value="QTX31448.1"/>
    <property type="molecule type" value="Genomic_DNA"/>
</dbReference>
<dbReference type="InterPro" id="IPR010766">
    <property type="entry name" value="DRTGG"/>
</dbReference>
<dbReference type="RefSeq" id="WP_274372611.1">
    <property type="nucleotide sequence ID" value="NZ_CP072943.1"/>
</dbReference>
<name>A0A9Q7EU46_9BACT</name>
<accession>A0A9Q7EU46</accession>
<evidence type="ECO:0000259" key="1">
    <source>
        <dbReference type="Pfam" id="PF07085"/>
    </source>
</evidence>
<dbReference type="InterPro" id="IPR028979">
    <property type="entry name" value="Ser_kin/Pase_Hpr-like_N_sf"/>
</dbReference>
<dbReference type="Gene3D" id="3.40.1390.20">
    <property type="entry name" value="HprK N-terminal domain-like"/>
    <property type="match status" value="1"/>
</dbReference>
<evidence type="ECO:0000313" key="2">
    <source>
        <dbReference type="EMBL" id="QTX31448.1"/>
    </source>
</evidence>
<dbReference type="Pfam" id="PF07085">
    <property type="entry name" value="DRTGG"/>
    <property type="match status" value="1"/>
</dbReference>
<reference evidence="3" key="1">
    <citation type="submission" date="2021-04" db="EMBL/GenBank/DDBJ databases">
        <title>A novel Synergistetes isolate from a pyrite-forming mixed culture.</title>
        <authorList>
            <person name="Bunk B."/>
            <person name="Sproer C."/>
            <person name="Spring S."/>
            <person name="Pester M."/>
        </authorList>
    </citation>
    <scope>NUCLEOTIDE SEQUENCE [LARGE SCALE GENOMIC DNA]</scope>
    <source>
        <strain evidence="3">J.5.4.2-T.3.5.2</strain>
    </source>
</reference>
<evidence type="ECO:0000313" key="3">
    <source>
        <dbReference type="Proteomes" id="UP000671879"/>
    </source>
</evidence>
<proteinExistence type="predicted"/>
<dbReference type="KEGG" id="aram:KAR29_08700"/>
<protein>
    <submittedName>
        <fullName evidence="2">Transcriptional regulator</fullName>
    </submittedName>
</protein>
<feature type="domain" description="DRTGG" evidence="1">
    <location>
        <begin position="5"/>
        <end position="106"/>
    </location>
</feature>
<gene>
    <name evidence="2" type="ORF">KAR29_08700</name>
</gene>
<keyword evidence="3" id="KW-1185">Reference proteome</keyword>
<sequence length="121" mass="13145">MKVRDIAELVNARILCGEAELETAEADYVYAADLMSDVLAFAQPGTLLLTGLMNIQIVRTAQMLDLPAVLFVRGKHPQEEMVRLASQVGIPLLLSDKSLYETSGLLFKAGLAPCSIPERGE</sequence>
<dbReference type="SUPFAM" id="SSF75138">
    <property type="entry name" value="HprK N-terminal domain-like"/>
    <property type="match status" value="1"/>
</dbReference>
<dbReference type="Proteomes" id="UP000671879">
    <property type="component" value="Chromosome"/>
</dbReference>
<dbReference type="AlphaFoldDB" id="A0A9Q7EU46"/>
<organism evidence="2 3">
    <name type="scientific">Aminithiophilus ramosus</name>
    <dbReference type="NCBI Taxonomy" id="3029084"/>
    <lineage>
        <taxon>Bacteria</taxon>
        <taxon>Thermotogati</taxon>
        <taxon>Synergistota</taxon>
        <taxon>Synergistia</taxon>
        <taxon>Synergistales</taxon>
        <taxon>Aminithiophilaceae</taxon>
        <taxon>Aminithiophilus</taxon>
    </lineage>
</organism>